<evidence type="ECO:0000313" key="2">
    <source>
        <dbReference type="Proteomes" id="UP000015241"/>
    </source>
</evidence>
<gene>
    <name evidence="1" type="ORF">FOMPIDRAFT_1054351</name>
</gene>
<accession>S8DPQ3</accession>
<sequence length="157" mass="17087">MHYSSITVTRAESTCLWKEDEAVTNGGALRSPNDSCTPLENPFEAIRIVPNTNNSAGYWGTLLLAVKSDQLTFVNEGKGQAAAFHSFEIDFDNVAPIADNVASSIRALDESTRKPFWIDLNANHCLFVGTKIVGLGGVFGELGDCDYIPQAEAFRSR</sequence>
<dbReference type="EMBL" id="KE504211">
    <property type="protein sequence ID" value="EPS95276.1"/>
    <property type="molecule type" value="Genomic_DNA"/>
</dbReference>
<dbReference type="Proteomes" id="UP000015241">
    <property type="component" value="Unassembled WGS sequence"/>
</dbReference>
<protein>
    <submittedName>
        <fullName evidence="1">Uncharacterized protein</fullName>
    </submittedName>
</protein>
<organism evidence="1 2">
    <name type="scientific">Fomitopsis schrenkii</name>
    <name type="common">Brown rot fungus</name>
    <dbReference type="NCBI Taxonomy" id="2126942"/>
    <lineage>
        <taxon>Eukaryota</taxon>
        <taxon>Fungi</taxon>
        <taxon>Dikarya</taxon>
        <taxon>Basidiomycota</taxon>
        <taxon>Agaricomycotina</taxon>
        <taxon>Agaricomycetes</taxon>
        <taxon>Polyporales</taxon>
        <taxon>Fomitopsis</taxon>
    </lineage>
</organism>
<name>S8DPQ3_FOMSC</name>
<evidence type="ECO:0000313" key="1">
    <source>
        <dbReference type="EMBL" id="EPS95276.1"/>
    </source>
</evidence>
<reference evidence="1 2" key="1">
    <citation type="journal article" date="2012" name="Science">
        <title>The Paleozoic origin of enzymatic lignin decomposition reconstructed from 31 fungal genomes.</title>
        <authorList>
            <person name="Floudas D."/>
            <person name="Binder M."/>
            <person name="Riley R."/>
            <person name="Barry K."/>
            <person name="Blanchette R.A."/>
            <person name="Henrissat B."/>
            <person name="Martinez A.T."/>
            <person name="Otillar R."/>
            <person name="Spatafora J.W."/>
            <person name="Yadav J.S."/>
            <person name="Aerts A."/>
            <person name="Benoit I."/>
            <person name="Boyd A."/>
            <person name="Carlson A."/>
            <person name="Copeland A."/>
            <person name="Coutinho P.M."/>
            <person name="de Vries R.P."/>
            <person name="Ferreira P."/>
            <person name="Findley K."/>
            <person name="Foster B."/>
            <person name="Gaskell J."/>
            <person name="Glotzer D."/>
            <person name="Gorecki P."/>
            <person name="Heitman J."/>
            <person name="Hesse C."/>
            <person name="Hori C."/>
            <person name="Igarashi K."/>
            <person name="Jurgens J.A."/>
            <person name="Kallen N."/>
            <person name="Kersten P."/>
            <person name="Kohler A."/>
            <person name="Kuees U."/>
            <person name="Kumar T.K.A."/>
            <person name="Kuo A."/>
            <person name="LaButti K."/>
            <person name="Larrondo L.F."/>
            <person name="Lindquist E."/>
            <person name="Ling A."/>
            <person name="Lombard V."/>
            <person name="Lucas S."/>
            <person name="Lundell T."/>
            <person name="Martin R."/>
            <person name="McLaughlin D.J."/>
            <person name="Morgenstern I."/>
            <person name="Morin E."/>
            <person name="Murat C."/>
            <person name="Nagy L.G."/>
            <person name="Nolan M."/>
            <person name="Ohm R.A."/>
            <person name="Patyshakuliyeva A."/>
            <person name="Rokas A."/>
            <person name="Ruiz-Duenas F.J."/>
            <person name="Sabat G."/>
            <person name="Salamov A."/>
            <person name="Samejima M."/>
            <person name="Schmutz J."/>
            <person name="Slot J.C."/>
            <person name="St John F."/>
            <person name="Stenlid J."/>
            <person name="Sun H."/>
            <person name="Sun S."/>
            <person name="Syed K."/>
            <person name="Tsang A."/>
            <person name="Wiebenga A."/>
            <person name="Young D."/>
            <person name="Pisabarro A."/>
            <person name="Eastwood D.C."/>
            <person name="Martin F."/>
            <person name="Cullen D."/>
            <person name="Grigoriev I.V."/>
            <person name="Hibbett D.S."/>
        </authorList>
    </citation>
    <scope>NUCLEOTIDE SEQUENCE</scope>
    <source>
        <strain evidence="2">FP-58527</strain>
    </source>
</reference>
<dbReference type="InParanoid" id="S8DPQ3"/>
<dbReference type="AlphaFoldDB" id="S8DPQ3"/>
<keyword evidence="2" id="KW-1185">Reference proteome</keyword>
<dbReference type="HOGENOM" id="CLU_1677923_0_0_1"/>
<proteinExistence type="predicted"/>